<dbReference type="EMBL" id="KI393569">
    <property type="protein sequence ID" value="ERN08123.1"/>
    <property type="molecule type" value="Genomic_DNA"/>
</dbReference>
<dbReference type="STRING" id="13333.W1PJE8"/>
<protein>
    <recommendedName>
        <fullName evidence="3">Ubiquitin-like domain-containing protein</fullName>
    </recommendedName>
</protein>
<reference evidence="2" key="1">
    <citation type="journal article" date="2013" name="Science">
        <title>The Amborella genome and the evolution of flowering plants.</title>
        <authorList>
            <consortium name="Amborella Genome Project"/>
        </authorList>
    </citation>
    <scope>NUCLEOTIDE SEQUENCE [LARGE SCALE GENOMIC DNA]</scope>
</reference>
<organism evidence="1 2">
    <name type="scientific">Amborella trichopoda</name>
    <dbReference type="NCBI Taxonomy" id="13333"/>
    <lineage>
        <taxon>Eukaryota</taxon>
        <taxon>Viridiplantae</taxon>
        <taxon>Streptophyta</taxon>
        <taxon>Embryophyta</taxon>
        <taxon>Tracheophyta</taxon>
        <taxon>Spermatophyta</taxon>
        <taxon>Magnoliopsida</taxon>
        <taxon>Amborellales</taxon>
        <taxon>Amborellaceae</taxon>
        <taxon>Amborella</taxon>
    </lineage>
</organism>
<evidence type="ECO:0000313" key="1">
    <source>
        <dbReference type="EMBL" id="ERN08123.1"/>
    </source>
</evidence>
<dbReference type="eggNOG" id="KOG3113">
    <property type="taxonomic scope" value="Eukaryota"/>
</dbReference>
<gene>
    <name evidence="1" type="ORF">AMTR_s00018p00078470</name>
</gene>
<dbReference type="AlphaFoldDB" id="W1PJE8"/>
<evidence type="ECO:0000313" key="2">
    <source>
        <dbReference type="Proteomes" id="UP000017836"/>
    </source>
</evidence>
<evidence type="ECO:0008006" key="3">
    <source>
        <dbReference type="Google" id="ProtNLM"/>
    </source>
</evidence>
<dbReference type="Proteomes" id="UP000017836">
    <property type="component" value="Unassembled WGS sequence"/>
</dbReference>
<dbReference type="SUPFAM" id="SSF54236">
    <property type="entry name" value="Ubiquitin-like"/>
    <property type="match status" value="1"/>
</dbReference>
<keyword evidence="2" id="KW-1185">Reference proteome</keyword>
<dbReference type="InterPro" id="IPR029071">
    <property type="entry name" value="Ubiquitin-like_domsf"/>
</dbReference>
<proteinExistence type="predicted"/>
<dbReference type="HOGENOM" id="CLU_2041176_0_0_1"/>
<dbReference type="Gramene" id="ERN08123">
    <property type="protein sequence ID" value="ERN08123"/>
    <property type="gene ID" value="AMTR_s00018p00078470"/>
</dbReference>
<sequence>MVSPNQTLGNIKSIKSSLFSSFSFDTKTLDSFFFTLNGKPLSDSCKLRDCGVSQLSNLNSRVGVLGGGDDGGATRGESKDCYFSMYASKKPDKFDSNETRLSKMVHLCLSCEPLKPACVIG</sequence>
<accession>W1PJE8</accession>
<name>W1PJE8_AMBTC</name>